<dbReference type="Proteomes" id="UP001564657">
    <property type="component" value="Unassembled WGS sequence"/>
</dbReference>
<dbReference type="RefSeq" id="WP_369705137.1">
    <property type="nucleotide sequence ID" value="NZ_JBGEWD010000015.1"/>
</dbReference>
<evidence type="ECO:0000256" key="1">
    <source>
        <dbReference type="ARBA" id="ARBA00023224"/>
    </source>
</evidence>
<keyword evidence="8" id="KW-1185">Reference proteome</keyword>
<dbReference type="Pfam" id="PF00672">
    <property type="entry name" value="HAMP"/>
    <property type="match status" value="1"/>
</dbReference>
<gene>
    <name evidence="7" type="ORF">AB8U03_13760</name>
</gene>
<name>A0ABV4BWM0_9CLOT</name>
<feature type="domain" description="HAMP" evidence="6">
    <location>
        <begin position="201"/>
        <end position="255"/>
    </location>
</feature>
<dbReference type="PROSITE" id="PS50885">
    <property type="entry name" value="HAMP"/>
    <property type="match status" value="1"/>
</dbReference>
<comment type="caution">
    <text evidence="7">The sequence shown here is derived from an EMBL/GenBank/DDBJ whole genome shotgun (WGS) entry which is preliminary data.</text>
</comment>
<dbReference type="SMART" id="SM00304">
    <property type="entry name" value="HAMP"/>
    <property type="match status" value="1"/>
</dbReference>
<keyword evidence="4" id="KW-0812">Transmembrane</keyword>
<dbReference type="PROSITE" id="PS50111">
    <property type="entry name" value="CHEMOTAXIS_TRANSDUC_2"/>
    <property type="match status" value="1"/>
</dbReference>
<dbReference type="InterPro" id="IPR004090">
    <property type="entry name" value="Chemotax_Me-accpt_rcpt"/>
</dbReference>
<evidence type="ECO:0000259" key="5">
    <source>
        <dbReference type="PROSITE" id="PS50111"/>
    </source>
</evidence>
<dbReference type="PRINTS" id="PR00260">
    <property type="entry name" value="CHEMTRNSDUCR"/>
</dbReference>
<dbReference type="Gene3D" id="6.10.340.10">
    <property type="match status" value="1"/>
</dbReference>
<dbReference type="CDD" id="cd06225">
    <property type="entry name" value="HAMP"/>
    <property type="match status" value="1"/>
</dbReference>
<keyword evidence="1 3" id="KW-0807">Transducer</keyword>
<organism evidence="7 8">
    <name type="scientific">Clostridium moutaii</name>
    <dbReference type="NCBI Taxonomy" id="3240932"/>
    <lineage>
        <taxon>Bacteria</taxon>
        <taxon>Bacillati</taxon>
        <taxon>Bacillota</taxon>
        <taxon>Clostridia</taxon>
        <taxon>Eubacteriales</taxon>
        <taxon>Clostridiaceae</taxon>
        <taxon>Clostridium</taxon>
    </lineage>
</organism>
<feature type="transmembrane region" description="Helical" evidence="4">
    <location>
        <begin position="12"/>
        <end position="32"/>
    </location>
</feature>
<reference evidence="7 8" key="1">
    <citation type="submission" date="2024-08" db="EMBL/GenBank/DDBJ databases">
        <title>Clostridium lapicellarii sp. nov., and Clostridium renhuaiense sp. nov., two species isolated from the mud in a fermentation cellar used for producing sauce-flavour Chinese liquors.</title>
        <authorList>
            <person name="Yang F."/>
            <person name="Wang H."/>
            <person name="Chen L.Q."/>
            <person name="Zhou N."/>
            <person name="Lu J.J."/>
            <person name="Pu X.X."/>
            <person name="Wan B."/>
            <person name="Wang L."/>
            <person name="Liu S.J."/>
        </authorList>
    </citation>
    <scope>NUCLEOTIDE SEQUENCE [LARGE SCALE GENOMIC DNA]</scope>
    <source>
        <strain evidence="7 8">MT-5</strain>
    </source>
</reference>
<protein>
    <submittedName>
        <fullName evidence="7">Methyl-accepting chemotaxis protein</fullName>
    </submittedName>
</protein>
<dbReference type="SUPFAM" id="SSF58104">
    <property type="entry name" value="Methyl-accepting chemotaxis protein (MCP) signaling domain"/>
    <property type="match status" value="1"/>
</dbReference>
<keyword evidence="4" id="KW-1133">Transmembrane helix</keyword>
<dbReference type="Gene3D" id="1.10.287.950">
    <property type="entry name" value="Methyl-accepting chemotaxis protein"/>
    <property type="match status" value="1"/>
</dbReference>
<proteinExistence type="inferred from homology"/>
<feature type="domain" description="Methyl-accepting transducer" evidence="5">
    <location>
        <begin position="267"/>
        <end position="510"/>
    </location>
</feature>
<evidence type="ECO:0000256" key="4">
    <source>
        <dbReference type="SAM" id="Phobius"/>
    </source>
</evidence>
<dbReference type="CDD" id="cd11386">
    <property type="entry name" value="MCP_signal"/>
    <property type="match status" value="1"/>
</dbReference>
<comment type="similarity">
    <text evidence="2">Belongs to the methyl-accepting chemotaxis (MCP) protein family.</text>
</comment>
<evidence type="ECO:0000313" key="7">
    <source>
        <dbReference type="EMBL" id="MEY8001243.1"/>
    </source>
</evidence>
<keyword evidence="4" id="KW-0472">Membrane</keyword>
<evidence type="ECO:0000313" key="8">
    <source>
        <dbReference type="Proteomes" id="UP001564657"/>
    </source>
</evidence>
<feature type="transmembrane region" description="Helical" evidence="4">
    <location>
        <begin position="180"/>
        <end position="199"/>
    </location>
</feature>
<evidence type="ECO:0000256" key="2">
    <source>
        <dbReference type="ARBA" id="ARBA00029447"/>
    </source>
</evidence>
<dbReference type="SMART" id="SM00283">
    <property type="entry name" value="MA"/>
    <property type="match status" value="1"/>
</dbReference>
<dbReference type="InterPro" id="IPR004089">
    <property type="entry name" value="MCPsignal_dom"/>
</dbReference>
<accession>A0ABV4BWM0</accession>
<evidence type="ECO:0000259" key="6">
    <source>
        <dbReference type="PROSITE" id="PS50885"/>
    </source>
</evidence>
<sequence>MFNSIRKKLIGGFLVIISLIFLSTIFNAYSFIGDREHITNIKNKTMVSLELSNKMKNDILQVRLYITNASAMRNTGELKMTDKYANDFNKNASALLALNPKYNSSVKSLTGNFNRFYDNGKEMVNYYVNGSMQAGEMMNNFDSLADEVMKSVDDIQKDNQKDVNNNLSTIEEHISMELDIGIIITIFASLLSIIIVLVLTKGIRRPINYLLETFIELESGEGDLTKRIDINTKDEIGKMAQAFNRFMDSLEILVKNIKKNSYVVSNTAESLSSSGIKATKKISLINNHMGKVTEDTQSISESINQITSSVSEIASISQNNAYDAQDINGKTEEVNKLIINSKKYSQNVKLEMENIEKISTDTVEITKKLGNEADEIGKIVDTIKSITEQTNLLALNASIEAARAGEQGKGFGVVANEIRTLAENNNNSTVMIENIIKRIQTMIEQTVISTAAVGKNINNGRKMVEGTYDQLQIITDNIGKINEGIQNIAASTEEQGASTEKLTSIMDSINVSNNEISGAIQEIASGISTQAETVKELSLVAQDLNVSSSNLIGFVNKFKI</sequence>
<dbReference type="PANTHER" id="PTHR32089">
    <property type="entry name" value="METHYL-ACCEPTING CHEMOTAXIS PROTEIN MCPB"/>
    <property type="match status" value="1"/>
</dbReference>
<dbReference type="EMBL" id="JBGEWD010000015">
    <property type="protein sequence ID" value="MEY8001243.1"/>
    <property type="molecule type" value="Genomic_DNA"/>
</dbReference>
<dbReference type="InterPro" id="IPR003660">
    <property type="entry name" value="HAMP_dom"/>
</dbReference>
<dbReference type="Pfam" id="PF00015">
    <property type="entry name" value="MCPsignal"/>
    <property type="match status" value="1"/>
</dbReference>
<dbReference type="PANTHER" id="PTHR32089:SF112">
    <property type="entry name" value="LYSOZYME-LIKE PROTEIN-RELATED"/>
    <property type="match status" value="1"/>
</dbReference>
<evidence type="ECO:0000256" key="3">
    <source>
        <dbReference type="PROSITE-ProRule" id="PRU00284"/>
    </source>
</evidence>